<sequence length="273" mass="30380">MFLQRELQGSLRTVCKTILKIDKEEKVGRKQHLRYYICLVEFRKEQRLYCAALTRHIEFLHEQDKILEDTAMQRPHPNRSESPVEAPSPADTDAAMPALGSSAAAAGPSGTTHREEVEDAGETGDTYEGDAGLDEGDLSLSRCQSRADPGPSSNPVMGELDLVAECQDSSSSSDEDTYEDVVAFVEEFKKKYDDDAINALMSGEDDKDLKREYEEAATAAIEEGCDEKWPEVMKIRRAFERNSVVFAMVELKDLILRKVDPRPALSAITNAQA</sequence>
<keyword evidence="3" id="KW-1185">Reference proteome</keyword>
<reference evidence="2 3" key="1">
    <citation type="submission" date="2019-04" db="EMBL/GenBank/DDBJ databases">
        <title>High contiguity whole genome sequence and gene annotation resource for two Venturia nashicola isolates.</title>
        <authorList>
            <person name="Prokchorchik M."/>
            <person name="Won K."/>
            <person name="Lee Y."/>
            <person name="Choi E.D."/>
            <person name="Segonzac C."/>
            <person name="Sohn K.H."/>
        </authorList>
    </citation>
    <scope>NUCLEOTIDE SEQUENCE [LARGE SCALE GENOMIC DNA]</scope>
    <source>
        <strain evidence="2 3">PRI2</strain>
    </source>
</reference>
<proteinExistence type="predicted"/>
<gene>
    <name evidence="2" type="ORF">E6O75_ATG11087</name>
</gene>
<feature type="compositionally biased region" description="Acidic residues" evidence="1">
    <location>
        <begin position="117"/>
        <end position="137"/>
    </location>
</feature>
<name>A0A4Z1P141_9PEZI</name>
<dbReference type="AlphaFoldDB" id="A0A4Z1P141"/>
<dbReference type="EMBL" id="SNSC02000008">
    <property type="protein sequence ID" value="TID22293.1"/>
    <property type="molecule type" value="Genomic_DNA"/>
</dbReference>
<comment type="caution">
    <text evidence="2">The sequence shown here is derived from an EMBL/GenBank/DDBJ whole genome shotgun (WGS) entry which is preliminary data.</text>
</comment>
<evidence type="ECO:0000313" key="2">
    <source>
        <dbReference type="EMBL" id="TID22293.1"/>
    </source>
</evidence>
<accession>A0A4Z1P141</accession>
<protein>
    <submittedName>
        <fullName evidence="2">Uncharacterized protein</fullName>
    </submittedName>
</protein>
<feature type="compositionally biased region" description="Low complexity" evidence="1">
    <location>
        <begin position="94"/>
        <end position="110"/>
    </location>
</feature>
<organism evidence="2 3">
    <name type="scientific">Venturia nashicola</name>
    <dbReference type="NCBI Taxonomy" id="86259"/>
    <lineage>
        <taxon>Eukaryota</taxon>
        <taxon>Fungi</taxon>
        <taxon>Dikarya</taxon>
        <taxon>Ascomycota</taxon>
        <taxon>Pezizomycotina</taxon>
        <taxon>Dothideomycetes</taxon>
        <taxon>Pleosporomycetidae</taxon>
        <taxon>Venturiales</taxon>
        <taxon>Venturiaceae</taxon>
        <taxon>Venturia</taxon>
    </lineage>
</organism>
<evidence type="ECO:0000313" key="3">
    <source>
        <dbReference type="Proteomes" id="UP000298493"/>
    </source>
</evidence>
<feature type="region of interest" description="Disordered" evidence="1">
    <location>
        <begin position="73"/>
        <end position="157"/>
    </location>
</feature>
<evidence type="ECO:0000256" key="1">
    <source>
        <dbReference type="SAM" id="MobiDB-lite"/>
    </source>
</evidence>
<dbReference type="Proteomes" id="UP000298493">
    <property type="component" value="Unassembled WGS sequence"/>
</dbReference>